<sequence>MGSSKVHDDGPSRFCTRCYMRIYRERREFHSFEVDGNPASEASGTLVSISTSNSSGRYNVLFFSVSVITHH</sequence>
<evidence type="ECO:0000313" key="2">
    <source>
        <dbReference type="Proteomes" id="UP000824890"/>
    </source>
</evidence>
<gene>
    <name evidence="1" type="ORF">HID58_067438</name>
</gene>
<proteinExistence type="predicted"/>
<name>A0ABQ7ZIN2_BRANA</name>
<reference evidence="1 2" key="1">
    <citation type="submission" date="2021-05" db="EMBL/GenBank/DDBJ databases">
        <title>Genome Assembly of Synthetic Allotetraploid Brassica napus Reveals Homoeologous Exchanges between Subgenomes.</title>
        <authorList>
            <person name="Davis J.T."/>
        </authorList>
    </citation>
    <scope>NUCLEOTIDE SEQUENCE [LARGE SCALE GENOMIC DNA]</scope>
    <source>
        <strain evidence="2">cv. Da-Ae</strain>
        <tissue evidence="1">Seedling</tissue>
    </source>
</reference>
<dbReference type="Proteomes" id="UP000824890">
    <property type="component" value="Unassembled WGS sequence"/>
</dbReference>
<evidence type="ECO:0008006" key="3">
    <source>
        <dbReference type="Google" id="ProtNLM"/>
    </source>
</evidence>
<accession>A0ABQ7ZIN2</accession>
<protein>
    <recommendedName>
        <fullName evidence="3">FLZ-type domain-containing protein</fullName>
    </recommendedName>
</protein>
<keyword evidence="2" id="KW-1185">Reference proteome</keyword>
<organism evidence="1 2">
    <name type="scientific">Brassica napus</name>
    <name type="common">Rape</name>
    <dbReference type="NCBI Taxonomy" id="3708"/>
    <lineage>
        <taxon>Eukaryota</taxon>
        <taxon>Viridiplantae</taxon>
        <taxon>Streptophyta</taxon>
        <taxon>Embryophyta</taxon>
        <taxon>Tracheophyta</taxon>
        <taxon>Spermatophyta</taxon>
        <taxon>Magnoliopsida</taxon>
        <taxon>eudicotyledons</taxon>
        <taxon>Gunneridae</taxon>
        <taxon>Pentapetalae</taxon>
        <taxon>rosids</taxon>
        <taxon>malvids</taxon>
        <taxon>Brassicales</taxon>
        <taxon>Brassicaceae</taxon>
        <taxon>Brassiceae</taxon>
        <taxon>Brassica</taxon>
    </lineage>
</organism>
<comment type="caution">
    <text evidence="1">The sequence shown here is derived from an EMBL/GenBank/DDBJ whole genome shotgun (WGS) entry which is preliminary data.</text>
</comment>
<evidence type="ECO:0000313" key="1">
    <source>
        <dbReference type="EMBL" id="KAH0880044.1"/>
    </source>
</evidence>
<dbReference type="EMBL" id="JAGKQM010000015">
    <property type="protein sequence ID" value="KAH0880044.1"/>
    <property type="molecule type" value="Genomic_DNA"/>
</dbReference>